<keyword evidence="3" id="KW-1185">Reference proteome</keyword>
<protein>
    <submittedName>
        <fullName evidence="2">Uncharacterized protein</fullName>
    </submittedName>
</protein>
<proteinExistence type="predicted"/>
<evidence type="ECO:0000313" key="2">
    <source>
        <dbReference type="EMBL" id="VTJ79698.1"/>
    </source>
</evidence>
<dbReference type="Proteomes" id="UP000335636">
    <property type="component" value="Unassembled WGS sequence"/>
</dbReference>
<evidence type="ECO:0000313" key="1">
    <source>
        <dbReference type="EMBL" id="KAF7480935.1"/>
    </source>
</evidence>
<dbReference type="AlphaFoldDB" id="A0A5E4CCZ1"/>
<reference evidence="2 3" key="1">
    <citation type="submission" date="2019-04" db="EMBL/GenBank/DDBJ databases">
        <authorList>
            <person name="Alioto T."/>
            <person name="Alioto T."/>
        </authorList>
    </citation>
    <scope>NUCLEOTIDE SEQUENCE [LARGE SCALE GENOMIC DNA]</scope>
</reference>
<organism evidence="2 3">
    <name type="scientific">Marmota monax</name>
    <name type="common">Woodchuck</name>
    <dbReference type="NCBI Taxonomy" id="9995"/>
    <lineage>
        <taxon>Eukaryota</taxon>
        <taxon>Metazoa</taxon>
        <taxon>Chordata</taxon>
        <taxon>Craniata</taxon>
        <taxon>Vertebrata</taxon>
        <taxon>Euteleostomi</taxon>
        <taxon>Mammalia</taxon>
        <taxon>Eutheria</taxon>
        <taxon>Euarchontoglires</taxon>
        <taxon>Glires</taxon>
        <taxon>Rodentia</taxon>
        <taxon>Sciuromorpha</taxon>
        <taxon>Sciuridae</taxon>
        <taxon>Xerinae</taxon>
        <taxon>Marmotini</taxon>
        <taxon>Marmota</taxon>
    </lineage>
</organism>
<name>A0A5E4CCZ1_MARMO</name>
<reference evidence="1" key="2">
    <citation type="submission" date="2020-08" db="EMBL/GenBank/DDBJ databases">
        <authorList>
            <person name="Shumante A."/>
            <person name="Zimin A.V."/>
            <person name="Puiu D."/>
            <person name="Salzberg S.L."/>
        </authorList>
    </citation>
    <scope>NUCLEOTIDE SEQUENCE</scope>
    <source>
        <strain evidence="1">WC2-LM</strain>
        <tissue evidence="1">Liver</tissue>
    </source>
</reference>
<sequence length="71" mass="7791">MQLDQDQREVQICQVPQEKSGGTLRKNNSAAPPNRVVFDHILYDCGNQYESEFIQSLLSSSSPSSSSLSSG</sequence>
<gene>
    <name evidence="1" type="ORF">GHT09_007841</name>
    <name evidence="2" type="ORF">MONAX_5E020939</name>
</gene>
<accession>A0A5E4CCZ1</accession>
<dbReference type="EMBL" id="WJEC01000803">
    <property type="protein sequence ID" value="KAF7480935.1"/>
    <property type="molecule type" value="Genomic_DNA"/>
</dbReference>
<dbReference type="Proteomes" id="UP000662637">
    <property type="component" value="Unassembled WGS sequence"/>
</dbReference>
<dbReference type="EMBL" id="CABDUW010001216">
    <property type="protein sequence ID" value="VTJ79698.1"/>
    <property type="molecule type" value="Genomic_DNA"/>
</dbReference>
<evidence type="ECO:0000313" key="3">
    <source>
        <dbReference type="Proteomes" id="UP000335636"/>
    </source>
</evidence>